<sequence length="111" mass="12101">MAFAIPFALNMCLGVCGNALVITVVRRSRAMHTTTNFLLVNLAVGDIMILIWNPRWISFVIYPVHPRGTPGDLVCVLYTGNAIITVVVSASILTLVVLAVERYNALVNAMK</sequence>
<keyword evidence="2 8" id="KW-0812">Transmembrane</keyword>
<evidence type="ECO:0000313" key="12">
    <source>
        <dbReference type="Proteomes" id="UP000001593"/>
    </source>
</evidence>
<dbReference type="GO" id="GO:0004930">
    <property type="term" value="F:G protein-coupled receptor activity"/>
    <property type="evidence" value="ECO:0007669"/>
    <property type="project" value="UniProtKB-KW"/>
</dbReference>
<evidence type="ECO:0000256" key="4">
    <source>
        <dbReference type="ARBA" id="ARBA00023040"/>
    </source>
</evidence>
<dbReference type="InterPro" id="IPR017452">
    <property type="entry name" value="GPCR_Rhodpsn_7TM"/>
</dbReference>
<organism evidence="11 12">
    <name type="scientific">Nematostella vectensis</name>
    <name type="common">Starlet sea anemone</name>
    <dbReference type="NCBI Taxonomy" id="45351"/>
    <lineage>
        <taxon>Eukaryota</taxon>
        <taxon>Metazoa</taxon>
        <taxon>Cnidaria</taxon>
        <taxon>Anthozoa</taxon>
        <taxon>Hexacorallia</taxon>
        <taxon>Actiniaria</taxon>
        <taxon>Edwardsiidae</taxon>
        <taxon>Nematostella</taxon>
    </lineage>
</organism>
<dbReference type="EMBL" id="DS479630">
    <property type="protein sequence ID" value="EDO25441.1"/>
    <property type="molecule type" value="Genomic_DNA"/>
</dbReference>
<dbReference type="Proteomes" id="UP000001593">
    <property type="component" value="Unassembled WGS sequence"/>
</dbReference>
<protein>
    <recommendedName>
        <fullName evidence="10">G-protein coupled receptors family 1 profile domain-containing protein</fullName>
    </recommendedName>
</protein>
<evidence type="ECO:0000256" key="9">
    <source>
        <dbReference type="SAM" id="Phobius"/>
    </source>
</evidence>
<dbReference type="InParanoid" id="A8DWG8"/>
<dbReference type="FunFam" id="1.20.1070.10:FF:001693">
    <property type="entry name" value="Predicted protein"/>
    <property type="match status" value="1"/>
</dbReference>
<evidence type="ECO:0000256" key="6">
    <source>
        <dbReference type="ARBA" id="ARBA00023170"/>
    </source>
</evidence>
<keyword evidence="5 9" id="KW-0472">Membrane</keyword>
<dbReference type="PRINTS" id="PR00237">
    <property type="entry name" value="GPCRRHODOPSN"/>
</dbReference>
<dbReference type="PROSITE" id="PS00237">
    <property type="entry name" value="G_PROTEIN_RECEP_F1_1"/>
    <property type="match status" value="1"/>
</dbReference>
<keyword evidence="3 9" id="KW-1133">Transmembrane helix</keyword>
<evidence type="ECO:0000256" key="1">
    <source>
        <dbReference type="ARBA" id="ARBA00004141"/>
    </source>
</evidence>
<feature type="transmembrane region" description="Helical" evidence="9">
    <location>
        <begin position="37"/>
        <end position="57"/>
    </location>
</feature>
<dbReference type="KEGG" id="nve:5495692"/>
<name>A8DWG8_NEMVE</name>
<dbReference type="Gene3D" id="1.20.1070.10">
    <property type="entry name" value="Rhodopsin 7-helix transmembrane proteins"/>
    <property type="match status" value="1"/>
</dbReference>
<feature type="transmembrane region" description="Helical" evidence="9">
    <location>
        <begin position="6"/>
        <end position="25"/>
    </location>
</feature>
<dbReference type="PROSITE" id="PS50262">
    <property type="entry name" value="G_PROTEIN_RECEP_F1_2"/>
    <property type="match status" value="1"/>
</dbReference>
<feature type="domain" description="G-protein coupled receptors family 1 profile" evidence="10">
    <location>
        <begin position="17"/>
        <end position="111"/>
    </location>
</feature>
<dbReference type="PANTHER" id="PTHR45695:SF9">
    <property type="entry name" value="LEUCOKININ RECEPTOR"/>
    <property type="match status" value="1"/>
</dbReference>
<dbReference type="CDD" id="cd00637">
    <property type="entry name" value="7tm_classA_rhodopsin-like"/>
    <property type="match status" value="1"/>
</dbReference>
<dbReference type="Pfam" id="PF00001">
    <property type="entry name" value="7tm_1"/>
    <property type="match status" value="1"/>
</dbReference>
<dbReference type="PhylomeDB" id="A8DWG8"/>
<comment type="similarity">
    <text evidence="8">Belongs to the G-protein coupled receptor 1 family.</text>
</comment>
<accession>A8DWG8</accession>
<evidence type="ECO:0000256" key="2">
    <source>
        <dbReference type="ARBA" id="ARBA00022692"/>
    </source>
</evidence>
<reference evidence="11 12" key="1">
    <citation type="journal article" date="2007" name="Science">
        <title>Sea anemone genome reveals ancestral eumetazoan gene repertoire and genomic organization.</title>
        <authorList>
            <person name="Putnam N.H."/>
            <person name="Srivastava M."/>
            <person name="Hellsten U."/>
            <person name="Dirks B."/>
            <person name="Chapman J."/>
            <person name="Salamov A."/>
            <person name="Terry A."/>
            <person name="Shapiro H."/>
            <person name="Lindquist E."/>
            <person name="Kapitonov V.V."/>
            <person name="Jurka J."/>
            <person name="Genikhovich G."/>
            <person name="Grigoriev I.V."/>
            <person name="Lucas S.M."/>
            <person name="Steele R.E."/>
            <person name="Finnerty J.R."/>
            <person name="Technau U."/>
            <person name="Martindale M.Q."/>
            <person name="Rokhsar D.S."/>
        </authorList>
    </citation>
    <scope>NUCLEOTIDE SEQUENCE [LARGE SCALE GENOMIC DNA]</scope>
    <source>
        <strain evidence="12">CH2 X CH6</strain>
    </source>
</reference>
<feature type="non-terminal residue" evidence="11">
    <location>
        <position position="111"/>
    </location>
</feature>
<dbReference type="SUPFAM" id="SSF81321">
    <property type="entry name" value="Family A G protein-coupled receptor-like"/>
    <property type="match status" value="1"/>
</dbReference>
<evidence type="ECO:0000256" key="3">
    <source>
        <dbReference type="ARBA" id="ARBA00022989"/>
    </source>
</evidence>
<dbReference type="AlphaFoldDB" id="A8DWG8"/>
<dbReference type="HOGENOM" id="CLU_2164724_0_0_1"/>
<dbReference type="PANTHER" id="PTHR45695">
    <property type="entry name" value="LEUCOKININ RECEPTOR-RELATED"/>
    <property type="match status" value="1"/>
</dbReference>
<evidence type="ECO:0000259" key="10">
    <source>
        <dbReference type="PROSITE" id="PS50262"/>
    </source>
</evidence>
<keyword evidence="7 8" id="KW-0807">Transducer</keyword>
<keyword evidence="4 8" id="KW-0297">G-protein coupled receptor</keyword>
<gene>
    <name evidence="11" type="ORF">NEMVEDRAFT_v1g157362</name>
</gene>
<dbReference type="STRING" id="45351.A8DWG8"/>
<keyword evidence="12" id="KW-1185">Reference proteome</keyword>
<evidence type="ECO:0000256" key="8">
    <source>
        <dbReference type="RuleBase" id="RU000688"/>
    </source>
</evidence>
<dbReference type="InterPro" id="IPR000276">
    <property type="entry name" value="GPCR_Rhodpsn"/>
</dbReference>
<dbReference type="GO" id="GO:0016020">
    <property type="term" value="C:membrane"/>
    <property type="evidence" value="ECO:0007669"/>
    <property type="project" value="UniProtKB-SubCell"/>
</dbReference>
<feature type="transmembrane region" description="Helical" evidence="9">
    <location>
        <begin position="77"/>
        <end position="100"/>
    </location>
</feature>
<proteinExistence type="inferred from homology"/>
<evidence type="ECO:0000256" key="7">
    <source>
        <dbReference type="ARBA" id="ARBA00023224"/>
    </source>
</evidence>
<evidence type="ECO:0000313" key="11">
    <source>
        <dbReference type="EMBL" id="EDO25441.1"/>
    </source>
</evidence>
<keyword evidence="6 8" id="KW-0675">Receptor</keyword>
<comment type="subcellular location">
    <subcellularLocation>
        <location evidence="1">Membrane</location>
        <topology evidence="1">Multi-pass membrane protein</topology>
    </subcellularLocation>
</comment>
<evidence type="ECO:0000256" key="5">
    <source>
        <dbReference type="ARBA" id="ARBA00023136"/>
    </source>
</evidence>